<protein>
    <submittedName>
        <fullName evidence="3">DUF1604 domain protein</fullName>
    </submittedName>
</protein>
<dbReference type="GO" id="GO:0006397">
    <property type="term" value="P:mRNA processing"/>
    <property type="evidence" value="ECO:0007669"/>
    <property type="project" value="InterPro"/>
</dbReference>
<feature type="region of interest" description="Disordered" evidence="1">
    <location>
        <begin position="222"/>
        <end position="256"/>
    </location>
</feature>
<proteinExistence type="predicted"/>
<evidence type="ECO:0000313" key="3">
    <source>
        <dbReference type="EMBL" id="WPG99499.1"/>
    </source>
</evidence>
<evidence type="ECO:0000256" key="1">
    <source>
        <dbReference type="SAM" id="MobiDB-lite"/>
    </source>
</evidence>
<dbReference type="Pfam" id="PF07713">
    <property type="entry name" value="DUF1604"/>
    <property type="match status" value="1"/>
</dbReference>
<gene>
    <name evidence="3" type="ORF">R9X50_00231400</name>
</gene>
<dbReference type="GO" id="GO:0003723">
    <property type="term" value="F:RNA binding"/>
    <property type="evidence" value="ECO:0007669"/>
    <property type="project" value="TreeGrafter"/>
</dbReference>
<dbReference type="Pfam" id="PF01585">
    <property type="entry name" value="G-patch"/>
    <property type="match status" value="1"/>
</dbReference>
<dbReference type="InterPro" id="IPR011666">
    <property type="entry name" value="DUF1604"/>
</dbReference>
<dbReference type="Pfam" id="PF26093">
    <property type="entry name" value="HTH_TGH"/>
    <property type="match status" value="1"/>
</dbReference>
<dbReference type="PANTHER" id="PTHR13384">
    <property type="entry name" value="G PATCH DOMAIN-CONTAINING PROTEIN 1"/>
    <property type="match status" value="1"/>
</dbReference>
<feature type="compositionally biased region" description="Basic and acidic residues" evidence="1">
    <location>
        <begin position="94"/>
        <end position="110"/>
    </location>
</feature>
<dbReference type="Proteomes" id="UP001303373">
    <property type="component" value="Chromosome 3"/>
</dbReference>
<organism evidence="3 4">
    <name type="scientific">Acrodontium crateriforme</name>
    <dbReference type="NCBI Taxonomy" id="150365"/>
    <lineage>
        <taxon>Eukaryota</taxon>
        <taxon>Fungi</taxon>
        <taxon>Dikarya</taxon>
        <taxon>Ascomycota</taxon>
        <taxon>Pezizomycotina</taxon>
        <taxon>Dothideomycetes</taxon>
        <taxon>Dothideomycetidae</taxon>
        <taxon>Mycosphaerellales</taxon>
        <taxon>Teratosphaeriaceae</taxon>
        <taxon>Acrodontium</taxon>
    </lineage>
</organism>
<dbReference type="InterPro" id="IPR000467">
    <property type="entry name" value="G_patch_dom"/>
</dbReference>
<feature type="region of interest" description="Disordered" evidence="1">
    <location>
        <begin position="549"/>
        <end position="583"/>
    </location>
</feature>
<evidence type="ECO:0000259" key="2">
    <source>
        <dbReference type="PROSITE" id="PS50174"/>
    </source>
</evidence>
<dbReference type="GO" id="GO:0005634">
    <property type="term" value="C:nucleus"/>
    <property type="evidence" value="ECO:0007669"/>
    <property type="project" value="TreeGrafter"/>
</dbReference>
<dbReference type="PANTHER" id="PTHR13384:SF19">
    <property type="entry name" value="G PATCH DOMAIN-CONTAINING PROTEIN 1"/>
    <property type="match status" value="1"/>
</dbReference>
<dbReference type="PROSITE" id="PS50174">
    <property type="entry name" value="G_PATCH"/>
    <property type="match status" value="1"/>
</dbReference>
<feature type="region of interest" description="Disordered" evidence="1">
    <location>
        <begin position="83"/>
        <end position="124"/>
    </location>
</feature>
<reference evidence="3 4" key="1">
    <citation type="submission" date="2023-11" db="EMBL/GenBank/DDBJ databases">
        <title>An acidophilic fungus is an integral part of prey digestion in a carnivorous sundew plant.</title>
        <authorList>
            <person name="Tsai I.J."/>
        </authorList>
    </citation>
    <scope>NUCLEOTIDE SEQUENCE [LARGE SCALE GENOMIC DNA]</scope>
    <source>
        <strain evidence="3">169a</strain>
    </source>
</reference>
<feature type="domain" description="G-patch" evidence="2">
    <location>
        <begin position="156"/>
        <end position="218"/>
    </location>
</feature>
<dbReference type="AlphaFoldDB" id="A0AAQ3M0X7"/>
<evidence type="ECO:0000313" key="4">
    <source>
        <dbReference type="Proteomes" id="UP001303373"/>
    </source>
</evidence>
<feature type="region of interest" description="Disordered" evidence="1">
    <location>
        <begin position="1"/>
        <end position="41"/>
    </location>
</feature>
<accession>A0AAQ3M0X7</accession>
<keyword evidence="4" id="KW-1185">Reference proteome</keyword>
<name>A0AAQ3M0X7_9PEZI</name>
<sequence>MSYKRSRATYESDNAGPPPHAPFAVYGTALPPYDSHERDDGSYVPVWKQEVVDERGRKRLHGAFTGGFSAGYFNTVGSKDGWSPSTFVSSRANRAKDQKDGKRPEQRPEDFMDEEDLAEQAESQKLETQDAFAGLGNSNENSLRGGMFSDLFRATGETMGVKLLQKMGWRQGQGVGPKIKRRAQGDTKGEIRLFAPENSPMITFQRKTDRQGLGFAGEDRLEQTTQSNISTDHDSDDGQDARILRRNKSKSLIKPTKPAKTGFGVGILNDNGSDDEDPYAIGPQISYNRIIGGDKKKKKGGIAASTANPGLPKPVFTSKRRGQRTLAASGFRQCADGRLPLDGFVLSLEALTISEANQYPPPPVPEGWVSKLATADSKGTSIAYQSTADAAKASTMDPKSRAALLGEQQLPGKSVFDFVSPAARDRLAAASGKANLPRGLGERAPVGFEAAEADQRRTLWDLVPNLDRETAAAALQRGSTGWMPYSEDEKKRNRYRYFLELRAGMQSNLPERPKELSIDEWAKELREFAQAAEVFKPISRLMAARFTSSSSAPKLASDAPETKSTPQKEDDPAGKAAKMGMFGPLTRSTEPFYPTRLLCKRFNVKPPATLAADPLNTQNSANDGVSESKRLDIVSQSSLDRMMQEANIRPPSFVSGGTEGIQDGTMTVTQPHVEVNAETNDALEGQRAGEAVFKAIFGSDDEDE</sequence>
<feature type="compositionally biased region" description="Polar residues" evidence="1">
    <location>
        <begin position="83"/>
        <end position="92"/>
    </location>
</feature>
<dbReference type="EMBL" id="CP138582">
    <property type="protein sequence ID" value="WPG99499.1"/>
    <property type="molecule type" value="Genomic_DNA"/>
</dbReference>